<dbReference type="Gene3D" id="3.30.200.20">
    <property type="entry name" value="Phosphorylase Kinase, domain 1"/>
    <property type="match status" value="1"/>
</dbReference>
<dbReference type="PROSITE" id="PS50011">
    <property type="entry name" value="PROTEIN_KINASE_DOM"/>
    <property type="match status" value="1"/>
</dbReference>
<dbReference type="PANTHER" id="PTHR44329">
    <property type="entry name" value="SERINE/THREONINE-PROTEIN KINASE TNNI3K-RELATED"/>
    <property type="match status" value="1"/>
</dbReference>
<dbReference type="AlphaFoldDB" id="A0A1X6P9C8"/>
<dbReference type="InterPro" id="IPR017441">
    <property type="entry name" value="Protein_kinase_ATP_BS"/>
</dbReference>
<sequence length="356" mass="39135">MDIPAHGAPLLCGCTGEPHAMVDLPVARVLIDKTSHIGDGGFSDVYKGEYRKVEDGAVVQVALKRAFPQCGVSGEPLSECLVRKEAHLYTSLQHPCLVRCWGSLTLDGRRTLVLDLMRGGTLDKVVARSRAEGRSLPHAFVLFVLRDVAAALSYLHGGYGEVGERGARDGTDQLRYYAHGDVQQSNVLLERPMEDFSTFSVSPDQGPIARLGDLGTMRTFIVDQGHHTVPAQEGIYGPFPDVTWPGDAVTSCPSYTAPEALANYEWTPESDVWSWGILAFELIAGKRAWDYTNDTKFTSLRLKIMHNKVRLAWPDTIPSHFAAVQGLAETTLLRDPAERPLSRQLLDDVNKLVAQL</sequence>
<evidence type="ECO:0000256" key="1">
    <source>
        <dbReference type="ARBA" id="ARBA00022741"/>
    </source>
</evidence>
<evidence type="ECO:0000256" key="2">
    <source>
        <dbReference type="ARBA" id="ARBA00022840"/>
    </source>
</evidence>
<protein>
    <recommendedName>
        <fullName evidence="4">Protein kinase domain-containing protein</fullName>
    </recommendedName>
</protein>
<dbReference type="SUPFAM" id="SSF56112">
    <property type="entry name" value="Protein kinase-like (PK-like)"/>
    <property type="match status" value="1"/>
</dbReference>
<evidence type="ECO:0000313" key="5">
    <source>
        <dbReference type="EMBL" id="OSX77370.1"/>
    </source>
</evidence>
<dbReference type="Pfam" id="PF00069">
    <property type="entry name" value="Pkinase"/>
    <property type="match status" value="1"/>
</dbReference>
<name>A0A1X6P9C8_PORUM</name>
<evidence type="ECO:0000256" key="3">
    <source>
        <dbReference type="PROSITE-ProRule" id="PRU10141"/>
    </source>
</evidence>
<accession>A0A1X6P9C8</accession>
<dbReference type="EMBL" id="KV918840">
    <property type="protein sequence ID" value="OSX77370.1"/>
    <property type="molecule type" value="Genomic_DNA"/>
</dbReference>
<evidence type="ECO:0000313" key="6">
    <source>
        <dbReference type="Proteomes" id="UP000218209"/>
    </source>
</evidence>
<organism evidence="5 6">
    <name type="scientific">Porphyra umbilicalis</name>
    <name type="common">Purple laver</name>
    <name type="synonym">Red alga</name>
    <dbReference type="NCBI Taxonomy" id="2786"/>
    <lineage>
        <taxon>Eukaryota</taxon>
        <taxon>Rhodophyta</taxon>
        <taxon>Bangiophyceae</taxon>
        <taxon>Bangiales</taxon>
        <taxon>Bangiaceae</taxon>
        <taxon>Porphyra</taxon>
    </lineage>
</organism>
<keyword evidence="6" id="KW-1185">Reference proteome</keyword>
<gene>
    <name evidence="5" type="ORF">BU14_0151s0012</name>
</gene>
<dbReference type="Gene3D" id="1.10.510.10">
    <property type="entry name" value="Transferase(Phosphotransferase) domain 1"/>
    <property type="match status" value="1"/>
</dbReference>
<dbReference type="InterPro" id="IPR051681">
    <property type="entry name" value="Ser/Thr_Kinases-Pseudokinases"/>
</dbReference>
<reference evidence="5 6" key="1">
    <citation type="submission" date="2017-03" db="EMBL/GenBank/DDBJ databases">
        <title>WGS assembly of Porphyra umbilicalis.</title>
        <authorList>
            <person name="Brawley S.H."/>
            <person name="Blouin N.A."/>
            <person name="Ficko-Blean E."/>
            <person name="Wheeler G.L."/>
            <person name="Lohr M."/>
            <person name="Goodson H.V."/>
            <person name="Jenkins J.W."/>
            <person name="Blaby-Haas C.E."/>
            <person name="Helliwell K.E."/>
            <person name="Chan C."/>
            <person name="Marriage T."/>
            <person name="Bhattacharya D."/>
            <person name="Klein A.S."/>
            <person name="Badis Y."/>
            <person name="Brodie J."/>
            <person name="Cao Y."/>
            <person name="Collen J."/>
            <person name="Dittami S.M."/>
            <person name="Gachon C.M."/>
            <person name="Green B.R."/>
            <person name="Karpowicz S."/>
            <person name="Kim J.W."/>
            <person name="Kudahl U."/>
            <person name="Lin S."/>
            <person name="Michel G."/>
            <person name="Mittag M."/>
            <person name="Olson B.J."/>
            <person name="Pangilinan J."/>
            <person name="Peng Y."/>
            <person name="Qiu H."/>
            <person name="Shu S."/>
            <person name="Singer J.T."/>
            <person name="Smith A.G."/>
            <person name="Sprecher B.N."/>
            <person name="Wagner V."/>
            <person name="Wang W."/>
            <person name="Wang Z.-Y."/>
            <person name="Yan J."/>
            <person name="Yarish C."/>
            <person name="Zoeuner-Riek S."/>
            <person name="Zhuang Y."/>
            <person name="Zou Y."/>
            <person name="Lindquist E.A."/>
            <person name="Grimwood J."/>
            <person name="Barry K."/>
            <person name="Rokhsar D.S."/>
            <person name="Schmutz J."/>
            <person name="Stiller J.W."/>
            <person name="Grossman A.R."/>
            <person name="Prochnik S.E."/>
        </authorList>
    </citation>
    <scope>NUCLEOTIDE SEQUENCE [LARGE SCALE GENOMIC DNA]</scope>
    <source>
        <strain evidence="5">4086291</strain>
    </source>
</reference>
<dbReference type="Proteomes" id="UP000218209">
    <property type="component" value="Unassembled WGS sequence"/>
</dbReference>
<keyword evidence="1 3" id="KW-0547">Nucleotide-binding</keyword>
<keyword evidence="2 3" id="KW-0067">ATP-binding</keyword>
<dbReference type="InterPro" id="IPR011009">
    <property type="entry name" value="Kinase-like_dom_sf"/>
</dbReference>
<dbReference type="InterPro" id="IPR000719">
    <property type="entry name" value="Prot_kinase_dom"/>
</dbReference>
<dbReference type="GO" id="GO:0005524">
    <property type="term" value="F:ATP binding"/>
    <property type="evidence" value="ECO:0007669"/>
    <property type="project" value="UniProtKB-UniRule"/>
</dbReference>
<proteinExistence type="predicted"/>
<dbReference type="PROSITE" id="PS00107">
    <property type="entry name" value="PROTEIN_KINASE_ATP"/>
    <property type="match status" value="1"/>
</dbReference>
<dbReference type="PANTHER" id="PTHR44329:SF298">
    <property type="entry name" value="MIXED LINEAGE KINASE DOMAIN-LIKE PROTEIN"/>
    <property type="match status" value="1"/>
</dbReference>
<feature type="binding site" evidence="3">
    <location>
        <position position="64"/>
    </location>
    <ligand>
        <name>ATP</name>
        <dbReference type="ChEBI" id="CHEBI:30616"/>
    </ligand>
</feature>
<dbReference type="GO" id="GO:0004674">
    <property type="term" value="F:protein serine/threonine kinase activity"/>
    <property type="evidence" value="ECO:0007669"/>
    <property type="project" value="TreeGrafter"/>
</dbReference>
<evidence type="ECO:0000259" key="4">
    <source>
        <dbReference type="PROSITE" id="PS50011"/>
    </source>
</evidence>
<feature type="domain" description="Protein kinase" evidence="4">
    <location>
        <begin position="31"/>
        <end position="353"/>
    </location>
</feature>
<dbReference type="OrthoDB" id="676979at2759"/>